<dbReference type="AlphaFoldDB" id="A0A5B8VKR7"/>
<dbReference type="GO" id="GO:0003676">
    <property type="term" value="F:nucleic acid binding"/>
    <property type="evidence" value="ECO:0007669"/>
    <property type="project" value="InterPro"/>
</dbReference>
<dbReference type="PROSITE" id="PS50994">
    <property type="entry name" value="INTEGRASE"/>
    <property type="match status" value="1"/>
</dbReference>
<reference evidence="3 4" key="1">
    <citation type="journal article" date="2017" name="Int. J. Syst. Evol. Microbiol.">
        <title>Arachidicoccus ginsenosidivorans sp. nov., with ginsenoside-converting activity isolated from ginseng cultivating soil.</title>
        <authorList>
            <person name="Siddiqi M.Z."/>
            <person name="Aslam Z."/>
            <person name="Im W.T."/>
        </authorList>
    </citation>
    <scope>NUCLEOTIDE SEQUENCE [LARGE SCALE GENOMIC DNA]</scope>
    <source>
        <strain evidence="3 4">Gsoil 809</strain>
    </source>
</reference>
<dbReference type="InterPro" id="IPR036397">
    <property type="entry name" value="RNaseH_sf"/>
</dbReference>
<dbReference type="Gene3D" id="3.30.420.10">
    <property type="entry name" value="Ribonuclease H-like superfamily/Ribonuclease H"/>
    <property type="match status" value="1"/>
</dbReference>
<dbReference type="PANTHER" id="PTHR35004">
    <property type="entry name" value="TRANSPOSASE RV3428C-RELATED"/>
    <property type="match status" value="1"/>
</dbReference>
<evidence type="ECO:0000259" key="2">
    <source>
        <dbReference type="PROSITE" id="PS50994"/>
    </source>
</evidence>
<sequence>MSRRIPIGILRQVVIALFGGNSSRAIAKNISGEVSFSAICKIKKKIKNSRFSEASLTEMSDQALSEFFYGKAPSGSYSPNEFRSQILSNLDYYQEELKRTGVDRTILWDELKAENPVYDSEEITGGSYPTFCRIIANNLGATKPTLSNARPDPASVLEIDFAGDKLYYTDRQTGKRVPCTVFVAILGFSLYSFVEILPDARTHYVLQALNNCLDYMGGAPLKLLTDNMAQLVKCADKYEPTFTDSAIQWANHYGIFLAATRSGRPRDKAGIERHVNIIYRRIHAVLRDRIFYSFEELKTAVRALLEAHNNKRLTGKQYSRRELFLKEEQIKLSSLPDKCFELQKVTRVTVSKDCYVLLGEDKSRYSVPHKYIGKRLDILYTAKVVEIYDLFKWVASHSRNPERGSQTTDVEHLPANLKAQTEINSWTQEDYLKMAKPFGCNTVWLIEKIFSSHSHPSHAYRTCQGLLNLGSKRKFGPVRLENACQLALLLNKHSFKEVELLLKNERDLFYDALQKIKEKKKANNNKRIRR</sequence>
<dbReference type="EMBL" id="CP042434">
    <property type="protein sequence ID" value="QEC72184.1"/>
    <property type="molecule type" value="Genomic_DNA"/>
</dbReference>
<dbReference type="PANTHER" id="PTHR35004:SF8">
    <property type="entry name" value="TRANSPOSASE RV3428C-RELATED"/>
    <property type="match status" value="1"/>
</dbReference>
<name>A0A5B8VKR7_9BACT</name>
<dbReference type="KEGG" id="agi:FSB73_11380"/>
<accession>A0A5B8VKR7</accession>
<organism evidence="3 4">
    <name type="scientific">Arachidicoccus ginsenosidivorans</name>
    <dbReference type="NCBI Taxonomy" id="496057"/>
    <lineage>
        <taxon>Bacteria</taxon>
        <taxon>Pseudomonadati</taxon>
        <taxon>Bacteroidota</taxon>
        <taxon>Chitinophagia</taxon>
        <taxon>Chitinophagales</taxon>
        <taxon>Chitinophagaceae</taxon>
        <taxon>Arachidicoccus</taxon>
    </lineage>
</organism>
<evidence type="ECO:0000256" key="1">
    <source>
        <dbReference type="ARBA" id="ARBA00009277"/>
    </source>
</evidence>
<dbReference type="SUPFAM" id="SSF53098">
    <property type="entry name" value="Ribonuclease H-like"/>
    <property type="match status" value="1"/>
</dbReference>
<gene>
    <name evidence="3" type="ORF">FSB73_11380</name>
</gene>
<keyword evidence="4" id="KW-1185">Reference proteome</keyword>
<evidence type="ECO:0000313" key="4">
    <source>
        <dbReference type="Proteomes" id="UP000321291"/>
    </source>
</evidence>
<dbReference type="RefSeq" id="WP_146782054.1">
    <property type="nucleotide sequence ID" value="NZ_CP042434.1"/>
</dbReference>
<dbReference type="Proteomes" id="UP000321291">
    <property type="component" value="Chromosome"/>
</dbReference>
<dbReference type="InterPro" id="IPR001584">
    <property type="entry name" value="Integrase_cat-core"/>
</dbReference>
<comment type="similarity">
    <text evidence="1">Belongs to the transposase IS21/IS408/IS1162 family.</text>
</comment>
<feature type="domain" description="Integrase catalytic" evidence="2">
    <location>
        <begin position="147"/>
        <end position="328"/>
    </location>
</feature>
<protein>
    <submittedName>
        <fullName evidence="3">Transposase</fullName>
    </submittedName>
</protein>
<dbReference type="InterPro" id="IPR054353">
    <property type="entry name" value="IstA-like_C"/>
</dbReference>
<dbReference type="InterPro" id="IPR012337">
    <property type="entry name" value="RNaseH-like_sf"/>
</dbReference>
<proteinExistence type="inferred from homology"/>
<evidence type="ECO:0000313" key="3">
    <source>
        <dbReference type="EMBL" id="QEC72184.1"/>
    </source>
</evidence>
<dbReference type="Pfam" id="PF22483">
    <property type="entry name" value="Mu-transpos_C_2"/>
    <property type="match status" value="1"/>
</dbReference>
<dbReference type="GO" id="GO:0015074">
    <property type="term" value="P:DNA integration"/>
    <property type="evidence" value="ECO:0007669"/>
    <property type="project" value="InterPro"/>
</dbReference>
<dbReference type="OrthoDB" id="3193769at2"/>